<dbReference type="GeneID" id="71772306"/>
<reference evidence="1" key="1">
    <citation type="submission" date="2008-12" db="EMBL/GenBank/DDBJ databases">
        <title>Annotation of the Yersinia mollaretii ATCC 43969 genome.</title>
        <authorList>
            <person name="Read T.D."/>
            <person name="Akmal A."/>
            <person name="Bishop-Lilly K."/>
            <person name="Chen P.E."/>
            <person name="Cook C."/>
            <person name="Kiley M.P."/>
            <person name="Lentz S."/>
            <person name="Mateczun A."/>
            <person name="Nagarajan N."/>
            <person name="Nolan N."/>
            <person name="Osborne B.I."/>
            <person name="Pop M."/>
            <person name="Sozhamannan S."/>
            <person name="Stewart A.C."/>
            <person name="Sulakvelidze A."/>
            <person name="Thomason B."/>
            <person name="Willner K."/>
            <person name="Zwick M.E."/>
        </authorList>
    </citation>
    <scope>NUCLEOTIDE SEQUENCE [LARGE SCALE GENOMIC DNA]</scope>
    <source>
        <strain evidence="1">ATCC 43969</strain>
    </source>
</reference>
<protein>
    <submittedName>
        <fullName evidence="1">Uncharacterized protein</fullName>
    </submittedName>
</protein>
<evidence type="ECO:0000313" key="1">
    <source>
        <dbReference type="EMBL" id="EEQ11178.1"/>
    </source>
</evidence>
<dbReference type="Proteomes" id="UP000003027">
    <property type="component" value="Unassembled WGS sequence"/>
</dbReference>
<dbReference type="RefSeq" id="WP_004874760.1">
    <property type="nucleotide sequence ID" value="NZ_AALD02000011.1"/>
</dbReference>
<organism evidence="1 2">
    <name type="scientific">Yersinia mollaretii (strain ATCC 43969 / DSM 18520 / CIP 103324 / CNY 7263 / WAIP 204)</name>
    <dbReference type="NCBI Taxonomy" id="349967"/>
    <lineage>
        <taxon>Bacteria</taxon>
        <taxon>Pseudomonadati</taxon>
        <taxon>Pseudomonadota</taxon>
        <taxon>Gammaproteobacteria</taxon>
        <taxon>Enterobacterales</taxon>
        <taxon>Yersiniaceae</taxon>
        <taxon>Yersinia</taxon>
    </lineage>
</organism>
<sequence>MLYIGNTDWAGNTVPMTYQNLWGLKPSNASSRSIIGKSVFFPLLPQYPEAPELGSLAGKDKFILTWLN</sequence>
<comment type="caution">
    <text evidence="1">The sequence shown here is derived from an EMBL/GenBank/DDBJ whole genome shotgun (WGS) entry which is preliminary data.</text>
</comment>
<name>A0ABP2EF90_YERMW</name>
<evidence type="ECO:0000313" key="2">
    <source>
        <dbReference type="Proteomes" id="UP000003027"/>
    </source>
</evidence>
<accession>A0ABP2EF90</accession>
<proteinExistence type="predicted"/>
<gene>
    <name evidence="1" type="ORF">ymoll0001_26880</name>
</gene>
<keyword evidence="2" id="KW-1185">Reference proteome</keyword>
<dbReference type="EMBL" id="AALD02000011">
    <property type="protein sequence ID" value="EEQ11178.1"/>
    <property type="molecule type" value="Genomic_DNA"/>
</dbReference>